<dbReference type="Gene3D" id="1.20.1250.20">
    <property type="entry name" value="MFS general substrate transporter like domains"/>
    <property type="match status" value="1"/>
</dbReference>
<reference evidence="5" key="1">
    <citation type="submission" date="2022-03" db="EMBL/GenBank/DDBJ databases">
        <authorList>
            <person name="Martin C."/>
        </authorList>
    </citation>
    <scope>NUCLEOTIDE SEQUENCE</scope>
</reference>
<dbReference type="SUPFAM" id="SSF103473">
    <property type="entry name" value="MFS general substrate transporter"/>
    <property type="match status" value="1"/>
</dbReference>
<dbReference type="CDD" id="cd17317">
    <property type="entry name" value="MFS_SLC22"/>
    <property type="match status" value="1"/>
</dbReference>
<evidence type="ECO:0000313" key="6">
    <source>
        <dbReference type="Proteomes" id="UP000749559"/>
    </source>
</evidence>
<gene>
    <name evidence="5" type="ORF">OFUS_LOCUS5256</name>
</gene>
<proteinExistence type="predicted"/>
<name>A0A8J1TJY1_OWEFU</name>
<dbReference type="Pfam" id="PF00083">
    <property type="entry name" value="Sugar_tr"/>
    <property type="match status" value="1"/>
</dbReference>
<evidence type="ECO:0000313" key="5">
    <source>
        <dbReference type="EMBL" id="CAH1778323.1"/>
    </source>
</evidence>
<dbReference type="GO" id="GO:0016020">
    <property type="term" value="C:membrane"/>
    <property type="evidence" value="ECO:0007669"/>
    <property type="project" value="UniProtKB-SubCell"/>
</dbReference>
<dbReference type="InterPro" id="IPR005829">
    <property type="entry name" value="Sugar_transporter_CS"/>
</dbReference>
<dbReference type="InterPro" id="IPR005828">
    <property type="entry name" value="MFS_sugar_transport-like"/>
</dbReference>
<evidence type="ECO:0000256" key="2">
    <source>
        <dbReference type="ARBA" id="ARBA00022692"/>
    </source>
</evidence>
<keyword evidence="6" id="KW-1185">Reference proteome</keyword>
<evidence type="ECO:0000256" key="3">
    <source>
        <dbReference type="ARBA" id="ARBA00022989"/>
    </source>
</evidence>
<accession>A0A8J1TJY1</accession>
<sequence length="597" mass="66696">MTFDDTLEQIGGFGLYQIFMVVTWNVFYCGNGWQYSLTNFIAGKMDHWCAVPELANLNETMQKFISIPETQNSFGDTVYDKCTMFDYNYSAIDWGNADLVNGWTRDVNASRISCRNGWRYNRDTFETTVVSEYDLVCDRDWMFTLPATFQMLGLFFGAFLSGAISDRFGRKRATLGLLVLSLGAIVGGAFAENFWLFVILRMFSTMFSIGAFTPLWVLTIEIMSPKSRARCLFYAHLFRVMRGVTSTIGAYYVRNHKQLQLLSAIVVLPGLVLIVLTFESPRWLISKGRLRDAEDICGKIAKINRVKAKENFTLKDTVDTKKDDSDVSDTKQASIIDLFRTPVIRKRTILIWIQWFAIVFGSYAMSLNVGTIIPGNIYLNNLLIGSLTEIPSVFFMLLALSKLGRKTILSYFLITNAIFSLVIIPLLLTRITALITTAAVCGTIVINIVFRVIYLYSSEIFPTPARSVGLGSGSSFGRIGGLISPQVPLLGRIWYGLPYIVLGFFPLVAGLLAFLLPETKGKCLPETLQEAELFGSSSSDCDDIVDAEGAKREKIDEVSFISGKTISDTGTTLDVYNGSTNSTAEERLTYRLDTTLL</sequence>
<comment type="caution">
    <text evidence="5">The sequence shown here is derived from an EMBL/GenBank/DDBJ whole genome shotgun (WGS) entry which is preliminary data.</text>
</comment>
<dbReference type="PROSITE" id="PS50850">
    <property type="entry name" value="MFS"/>
    <property type="match status" value="1"/>
</dbReference>
<keyword evidence="2" id="KW-0812">Transmembrane</keyword>
<dbReference type="OrthoDB" id="6247976at2759"/>
<dbReference type="PANTHER" id="PTHR24064">
    <property type="entry name" value="SOLUTE CARRIER FAMILY 22 MEMBER"/>
    <property type="match status" value="1"/>
</dbReference>
<dbReference type="InterPro" id="IPR020846">
    <property type="entry name" value="MFS_dom"/>
</dbReference>
<dbReference type="EMBL" id="CAIIXF020000002">
    <property type="protein sequence ID" value="CAH1778323.1"/>
    <property type="molecule type" value="Genomic_DNA"/>
</dbReference>
<dbReference type="InterPro" id="IPR036259">
    <property type="entry name" value="MFS_trans_sf"/>
</dbReference>
<evidence type="ECO:0000256" key="1">
    <source>
        <dbReference type="ARBA" id="ARBA00004141"/>
    </source>
</evidence>
<keyword evidence="3" id="KW-1133">Transmembrane helix</keyword>
<dbReference type="GO" id="GO:0022857">
    <property type="term" value="F:transmembrane transporter activity"/>
    <property type="evidence" value="ECO:0007669"/>
    <property type="project" value="InterPro"/>
</dbReference>
<protein>
    <submittedName>
        <fullName evidence="5">Uncharacterized protein</fullName>
    </submittedName>
</protein>
<evidence type="ECO:0000256" key="4">
    <source>
        <dbReference type="ARBA" id="ARBA00023136"/>
    </source>
</evidence>
<keyword evidence="4" id="KW-0472">Membrane</keyword>
<dbReference type="PROSITE" id="PS00216">
    <property type="entry name" value="SUGAR_TRANSPORT_1"/>
    <property type="match status" value="1"/>
</dbReference>
<comment type="subcellular location">
    <subcellularLocation>
        <location evidence="1">Membrane</location>
        <topology evidence="1">Multi-pass membrane protein</topology>
    </subcellularLocation>
</comment>
<dbReference type="AlphaFoldDB" id="A0A8J1TJY1"/>
<organism evidence="5 6">
    <name type="scientific">Owenia fusiformis</name>
    <name type="common">Polychaete worm</name>
    <dbReference type="NCBI Taxonomy" id="6347"/>
    <lineage>
        <taxon>Eukaryota</taxon>
        <taxon>Metazoa</taxon>
        <taxon>Spiralia</taxon>
        <taxon>Lophotrochozoa</taxon>
        <taxon>Annelida</taxon>
        <taxon>Polychaeta</taxon>
        <taxon>Sedentaria</taxon>
        <taxon>Canalipalpata</taxon>
        <taxon>Sabellida</taxon>
        <taxon>Oweniida</taxon>
        <taxon>Oweniidae</taxon>
        <taxon>Owenia</taxon>
    </lineage>
</organism>
<dbReference type="Proteomes" id="UP000749559">
    <property type="component" value="Unassembled WGS sequence"/>
</dbReference>